<sequence>MRIYQSLLGLSSTAGLEWPPPWPIVSLPRHKYCAGKLRRGAKGLEEEVGEQEAQQAENGHHLDGHARGLLLNRLRHPTGIRQLLLARDGLDGTLAKTAVLEARKLGLRLGQLGLELLVRRLGRLGNGGRCLRHGGLGAVGLFVFVLDIVGRVRRGACNGVESGASVLGDENVREASGVSQAAYPIDYGLLVGSGEDGLVSSLLLATEGCQPVDPNLALLDLALFRRLELGDEGQ</sequence>
<name>A0ACC4E3L4_PURLI</name>
<evidence type="ECO:0000313" key="1">
    <source>
        <dbReference type="EMBL" id="KAL3963220.1"/>
    </source>
</evidence>
<protein>
    <submittedName>
        <fullName evidence="1">Uncharacterized protein</fullName>
    </submittedName>
</protein>
<keyword evidence="2" id="KW-1185">Reference proteome</keyword>
<comment type="caution">
    <text evidence="1">The sequence shown here is derived from an EMBL/GenBank/DDBJ whole genome shotgun (WGS) entry which is preliminary data.</text>
</comment>
<gene>
    <name evidence="1" type="ORF">ACCO45_000224</name>
</gene>
<proteinExistence type="predicted"/>
<accession>A0ACC4E3L4</accession>
<dbReference type="Proteomes" id="UP001638806">
    <property type="component" value="Unassembled WGS sequence"/>
</dbReference>
<organism evidence="1 2">
    <name type="scientific">Purpureocillium lilacinum</name>
    <name type="common">Paecilomyces lilacinus</name>
    <dbReference type="NCBI Taxonomy" id="33203"/>
    <lineage>
        <taxon>Eukaryota</taxon>
        <taxon>Fungi</taxon>
        <taxon>Dikarya</taxon>
        <taxon>Ascomycota</taxon>
        <taxon>Pezizomycotina</taxon>
        <taxon>Sordariomycetes</taxon>
        <taxon>Hypocreomycetidae</taxon>
        <taxon>Hypocreales</taxon>
        <taxon>Ophiocordycipitaceae</taxon>
        <taxon>Purpureocillium</taxon>
    </lineage>
</organism>
<reference evidence="1" key="1">
    <citation type="submission" date="2024-12" db="EMBL/GenBank/DDBJ databases">
        <title>Comparative genomics and development of molecular markers within Purpureocillium lilacinum and among Purpureocillium species.</title>
        <authorList>
            <person name="Yeh Z.-Y."/>
            <person name="Ni N.-T."/>
            <person name="Lo P.-H."/>
            <person name="Mushyakhwo K."/>
            <person name="Lin C.-F."/>
            <person name="Nai Y.-S."/>
        </authorList>
    </citation>
    <scope>NUCLEOTIDE SEQUENCE</scope>
    <source>
        <strain evidence="1">NCHU-NPUST-175</strain>
    </source>
</reference>
<evidence type="ECO:0000313" key="2">
    <source>
        <dbReference type="Proteomes" id="UP001638806"/>
    </source>
</evidence>
<dbReference type="EMBL" id="JBGNUJ010000002">
    <property type="protein sequence ID" value="KAL3963220.1"/>
    <property type="molecule type" value="Genomic_DNA"/>
</dbReference>